<evidence type="ECO:0000313" key="1">
    <source>
        <dbReference type="EMBL" id="GFT08080.1"/>
    </source>
</evidence>
<accession>A0A8X6ND51</accession>
<dbReference type="EMBL" id="BMAW01056861">
    <property type="protein sequence ID" value="GFT08080.1"/>
    <property type="molecule type" value="Genomic_DNA"/>
</dbReference>
<proteinExistence type="predicted"/>
<reference evidence="1" key="1">
    <citation type="submission" date="2020-08" db="EMBL/GenBank/DDBJ databases">
        <title>Multicomponent nature underlies the extraordinary mechanical properties of spider dragline silk.</title>
        <authorList>
            <person name="Kono N."/>
            <person name="Nakamura H."/>
            <person name="Mori M."/>
            <person name="Yoshida Y."/>
            <person name="Ohtoshi R."/>
            <person name="Malay A.D."/>
            <person name="Moran D.A.P."/>
            <person name="Tomita M."/>
            <person name="Numata K."/>
            <person name="Arakawa K."/>
        </authorList>
    </citation>
    <scope>NUCLEOTIDE SEQUENCE</scope>
</reference>
<comment type="caution">
    <text evidence="1">The sequence shown here is derived from an EMBL/GenBank/DDBJ whole genome shotgun (WGS) entry which is preliminary data.</text>
</comment>
<gene>
    <name evidence="1" type="ORF">NPIL_90591</name>
</gene>
<dbReference type="Proteomes" id="UP000887013">
    <property type="component" value="Unassembled WGS sequence"/>
</dbReference>
<organism evidence="1 2">
    <name type="scientific">Nephila pilipes</name>
    <name type="common">Giant wood spider</name>
    <name type="synonym">Nephila maculata</name>
    <dbReference type="NCBI Taxonomy" id="299642"/>
    <lineage>
        <taxon>Eukaryota</taxon>
        <taxon>Metazoa</taxon>
        <taxon>Ecdysozoa</taxon>
        <taxon>Arthropoda</taxon>
        <taxon>Chelicerata</taxon>
        <taxon>Arachnida</taxon>
        <taxon>Araneae</taxon>
        <taxon>Araneomorphae</taxon>
        <taxon>Entelegynae</taxon>
        <taxon>Araneoidea</taxon>
        <taxon>Nephilidae</taxon>
        <taxon>Nephila</taxon>
    </lineage>
</organism>
<protein>
    <submittedName>
        <fullName evidence="1">Uncharacterized protein</fullName>
    </submittedName>
</protein>
<evidence type="ECO:0000313" key="2">
    <source>
        <dbReference type="Proteomes" id="UP000887013"/>
    </source>
</evidence>
<dbReference type="AlphaFoldDB" id="A0A8X6ND51"/>
<name>A0A8X6ND51_NEPPI</name>
<sequence>MTWWLLRPGVGTQWHIFISLVESPDSKKTTAKTHKLLRPLEKGRMLESTIANNQYFCCHQKRAEVNSFSHVPSFGPINAIPRE</sequence>
<keyword evidence="2" id="KW-1185">Reference proteome</keyword>